<dbReference type="PANTHER" id="PTHR22911">
    <property type="entry name" value="ACYL-MALONYL CONDENSING ENZYME-RELATED"/>
    <property type="match status" value="1"/>
</dbReference>
<dbReference type="EMBL" id="CP000817">
    <property type="protein sequence ID" value="ACA38272.1"/>
    <property type="molecule type" value="Genomic_DNA"/>
</dbReference>
<dbReference type="EnsemblBacteria" id="ACA38272">
    <property type="protein sequence ID" value="ACA38272"/>
    <property type="gene ID" value="Bsph_0652"/>
</dbReference>
<dbReference type="InterPro" id="IPR037185">
    <property type="entry name" value="EmrE-like"/>
</dbReference>
<reference evidence="5 6" key="1">
    <citation type="journal article" date="2008" name="J. Bacteriol.">
        <title>Complete genome sequence of the mosquitocidal bacterium Bacillus sphaericus C3-41 and comparison with those of closely related Bacillus species.</title>
        <authorList>
            <person name="Hu X."/>
            <person name="Fan W."/>
            <person name="Han B."/>
            <person name="Liu H."/>
            <person name="Zheng D."/>
            <person name="Li Q."/>
            <person name="Dong W."/>
            <person name="Yan J."/>
            <person name="Gao M."/>
            <person name="Berry C."/>
            <person name="Yuan Z."/>
        </authorList>
    </citation>
    <scope>NUCLEOTIDE SEQUENCE [LARGE SCALE GENOMIC DNA]</scope>
    <source>
        <strain evidence="5 6">C3-41</strain>
    </source>
</reference>
<dbReference type="PANTHER" id="PTHR22911:SF137">
    <property type="entry name" value="SOLUTE CARRIER FAMILY 35 MEMBER G2-RELATED"/>
    <property type="match status" value="1"/>
</dbReference>
<feature type="domain" description="EamA" evidence="4">
    <location>
        <begin position="13"/>
        <end position="144"/>
    </location>
</feature>
<keyword evidence="3" id="KW-1133">Transmembrane helix</keyword>
<keyword evidence="3" id="KW-0472">Membrane</keyword>
<organism evidence="5 6">
    <name type="scientific">Lysinibacillus sphaericus (strain C3-41)</name>
    <dbReference type="NCBI Taxonomy" id="444177"/>
    <lineage>
        <taxon>Bacteria</taxon>
        <taxon>Bacillati</taxon>
        <taxon>Bacillota</taxon>
        <taxon>Bacilli</taxon>
        <taxon>Bacillales</taxon>
        <taxon>Bacillaceae</taxon>
        <taxon>Lysinibacillus</taxon>
    </lineage>
</organism>
<dbReference type="HOGENOM" id="CLU_033863_6_0_9"/>
<evidence type="ECO:0000256" key="1">
    <source>
        <dbReference type="ARBA" id="ARBA00004127"/>
    </source>
</evidence>
<feature type="transmembrane region" description="Helical" evidence="3">
    <location>
        <begin position="45"/>
        <end position="62"/>
    </location>
</feature>
<dbReference type="InterPro" id="IPR000620">
    <property type="entry name" value="EamA_dom"/>
</dbReference>
<feature type="domain" description="EamA" evidence="4">
    <location>
        <begin position="159"/>
        <end position="291"/>
    </location>
</feature>
<feature type="transmembrane region" description="Helical" evidence="3">
    <location>
        <begin position="97"/>
        <end position="119"/>
    </location>
</feature>
<evidence type="ECO:0000313" key="5">
    <source>
        <dbReference type="EMBL" id="ACA38272.1"/>
    </source>
</evidence>
<feature type="transmembrane region" description="Helical" evidence="3">
    <location>
        <begin position="223"/>
        <end position="243"/>
    </location>
</feature>
<feature type="transmembrane region" description="Helical" evidence="3">
    <location>
        <begin position="74"/>
        <end position="91"/>
    </location>
</feature>
<dbReference type="SUPFAM" id="SSF103481">
    <property type="entry name" value="Multidrug resistance efflux transporter EmrE"/>
    <property type="match status" value="2"/>
</dbReference>
<dbReference type="GO" id="GO:0016020">
    <property type="term" value="C:membrane"/>
    <property type="evidence" value="ECO:0007669"/>
    <property type="project" value="InterPro"/>
</dbReference>
<dbReference type="AlphaFoldDB" id="B1HXH7"/>
<evidence type="ECO:0000256" key="2">
    <source>
        <dbReference type="ARBA" id="ARBA00007362"/>
    </source>
</evidence>
<evidence type="ECO:0000259" key="4">
    <source>
        <dbReference type="Pfam" id="PF00892"/>
    </source>
</evidence>
<name>B1HXH7_LYSSC</name>
<accession>B1HXH7</accession>
<dbReference type="KEGG" id="lsp:Bsph_0652"/>
<evidence type="ECO:0000313" key="6">
    <source>
        <dbReference type="Proteomes" id="UP000002164"/>
    </source>
</evidence>
<gene>
    <name evidence="5" type="ordered locus">Bsph_0652</name>
</gene>
<keyword evidence="3" id="KW-0812">Transmembrane</keyword>
<sequence length="309" mass="33498">MKIVLKKTNLIYPLLIVIASSSYGILSTIVKVAMQHGFTSAEAVSSQYIIGFILVLVMFMLTDRKLPKPSKKGIFILLFAGIFTGTTGIVYGESLKYLPASLAVVMLFQFTWIGLLIDCALHKRLPSRPEVISIIILFVGTILAAGVLNVDLSGIPLQGWLFGFAAAVTFACFIQFNSRPVEGVTTTSRVLIVSFVALMMISIFLSPEVIWNGKLFMEGLWKFGLALGLFGIILPIYLFSIAIPKIGGALASILSAIELPVAVTVSVIVLHEPLTALQIMGIVLVIVGMLLPTIIAQRRQNDSLLDVQT</sequence>
<feature type="transmembrane region" description="Helical" evidence="3">
    <location>
        <begin position="131"/>
        <end position="148"/>
    </location>
</feature>
<comment type="similarity">
    <text evidence="2">Belongs to the EamA transporter family.</text>
</comment>
<dbReference type="Pfam" id="PF00892">
    <property type="entry name" value="EamA"/>
    <property type="match status" value="2"/>
</dbReference>
<comment type="subcellular location">
    <subcellularLocation>
        <location evidence="1">Endomembrane system</location>
        <topology evidence="1">Multi-pass membrane protein</topology>
    </subcellularLocation>
</comment>
<feature type="transmembrane region" description="Helical" evidence="3">
    <location>
        <begin position="250"/>
        <end position="270"/>
    </location>
</feature>
<feature type="transmembrane region" description="Helical" evidence="3">
    <location>
        <begin position="160"/>
        <end position="178"/>
    </location>
</feature>
<feature type="transmembrane region" description="Helical" evidence="3">
    <location>
        <begin position="190"/>
        <end position="211"/>
    </location>
</feature>
<dbReference type="Proteomes" id="UP000002164">
    <property type="component" value="Chromosome"/>
</dbReference>
<protein>
    <recommendedName>
        <fullName evidence="4">EamA domain-containing protein</fullName>
    </recommendedName>
</protein>
<feature type="transmembrane region" description="Helical" evidence="3">
    <location>
        <begin position="12"/>
        <end position="33"/>
    </location>
</feature>
<proteinExistence type="inferred from homology"/>
<feature type="transmembrane region" description="Helical" evidence="3">
    <location>
        <begin position="276"/>
        <end position="295"/>
    </location>
</feature>
<evidence type="ECO:0000256" key="3">
    <source>
        <dbReference type="SAM" id="Phobius"/>
    </source>
</evidence>